<keyword evidence="4" id="KW-1185">Reference proteome</keyword>
<evidence type="ECO:0000313" key="4">
    <source>
        <dbReference type="Proteomes" id="UP001139311"/>
    </source>
</evidence>
<feature type="compositionally biased region" description="Polar residues" evidence="1">
    <location>
        <begin position="111"/>
        <end position="123"/>
    </location>
</feature>
<keyword evidence="2" id="KW-0732">Signal</keyword>
<dbReference type="AlphaFoldDB" id="A0A9X1L864"/>
<name>A0A9X1L864_9PROT</name>
<feature type="signal peptide" evidence="2">
    <location>
        <begin position="1"/>
        <end position="22"/>
    </location>
</feature>
<feature type="compositionally biased region" description="Gly residues" evidence="1">
    <location>
        <begin position="40"/>
        <end position="50"/>
    </location>
</feature>
<protein>
    <recommendedName>
        <fullName evidence="5">Translation initiation factor IF-2</fullName>
    </recommendedName>
</protein>
<dbReference type="RefSeq" id="WP_226608767.1">
    <property type="nucleotide sequence ID" value="NZ_JAJAQI010000018.1"/>
</dbReference>
<proteinExistence type="predicted"/>
<accession>A0A9X1L864</accession>
<evidence type="ECO:0000256" key="2">
    <source>
        <dbReference type="SAM" id="SignalP"/>
    </source>
</evidence>
<feature type="region of interest" description="Disordered" evidence="1">
    <location>
        <begin position="35"/>
        <end position="123"/>
    </location>
</feature>
<evidence type="ECO:0000313" key="3">
    <source>
        <dbReference type="EMBL" id="MCB4822716.1"/>
    </source>
</evidence>
<gene>
    <name evidence="3" type="ORF">LHA35_13335</name>
</gene>
<reference evidence="3" key="1">
    <citation type="submission" date="2021-10" db="EMBL/GenBank/DDBJ databases">
        <title>Roseicella aerolatum sp. nov., isolated from aerosols of e-waste dismantling site.</title>
        <authorList>
            <person name="Qin T."/>
        </authorList>
    </citation>
    <scope>NUCLEOTIDE SEQUENCE</scope>
    <source>
        <strain evidence="3">GB24</strain>
    </source>
</reference>
<feature type="compositionally biased region" description="Low complexity" evidence="1">
    <location>
        <begin position="51"/>
        <end position="66"/>
    </location>
</feature>
<dbReference type="Proteomes" id="UP001139311">
    <property type="component" value="Unassembled WGS sequence"/>
</dbReference>
<feature type="compositionally biased region" description="Polar residues" evidence="1">
    <location>
        <begin position="67"/>
        <end position="81"/>
    </location>
</feature>
<feature type="chain" id="PRO_5040808433" description="Translation initiation factor IF-2" evidence="2">
    <location>
        <begin position="23"/>
        <end position="123"/>
    </location>
</feature>
<evidence type="ECO:0000256" key="1">
    <source>
        <dbReference type="SAM" id="MobiDB-lite"/>
    </source>
</evidence>
<sequence length="123" mass="12022">MRRTHMLATALGAVLLTSPAFADCGYHSASTDRPIILAQGSGGGTGGGISAGTPGSPAAGSLGSTPQEMQGRSQQPAQGSATDLAPTQGRGAPDPSATPGAMPTAPGGTAVTPSEQPQTQQRR</sequence>
<organism evidence="3 4">
    <name type="scientific">Roseicella aerolata</name>
    <dbReference type="NCBI Taxonomy" id="2883479"/>
    <lineage>
        <taxon>Bacteria</taxon>
        <taxon>Pseudomonadati</taxon>
        <taxon>Pseudomonadota</taxon>
        <taxon>Alphaproteobacteria</taxon>
        <taxon>Acetobacterales</taxon>
        <taxon>Roseomonadaceae</taxon>
        <taxon>Roseicella</taxon>
    </lineage>
</organism>
<comment type="caution">
    <text evidence="3">The sequence shown here is derived from an EMBL/GenBank/DDBJ whole genome shotgun (WGS) entry which is preliminary data.</text>
</comment>
<evidence type="ECO:0008006" key="5">
    <source>
        <dbReference type="Google" id="ProtNLM"/>
    </source>
</evidence>
<dbReference type="EMBL" id="JAJAQI010000018">
    <property type="protein sequence ID" value="MCB4822716.1"/>
    <property type="molecule type" value="Genomic_DNA"/>
</dbReference>